<dbReference type="Proteomes" id="UP000005317">
    <property type="component" value="Unassembled WGS sequence"/>
</dbReference>
<reference evidence="2" key="1">
    <citation type="journal article" date="2011" name="Stand. Genomic Sci.">
        <title>Genome sequence of the filamentous, gliding Thiothrix nivea neotype strain (JP2(T)).</title>
        <authorList>
            <person name="Lapidus A."/>
            <person name="Nolan M."/>
            <person name="Lucas S."/>
            <person name="Glavina Del Rio T."/>
            <person name="Tice H."/>
            <person name="Cheng J.F."/>
            <person name="Tapia R."/>
            <person name="Han C."/>
            <person name="Goodwin L."/>
            <person name="Pitluck S."/>
            <person name="Liolios K."/>
            <person name="Pagani I."/>
            <person name="Ivanova N."/>
            <person name="Huntemann M."/>
            <person name="Mavromatis K."/>
            <person name="Mikhailova N."/>
            <person name="Pati A."/>
            <person name="Chen A."/>
            <person name="Palaniappan K."/>
            <person name="Land M."/>
            <person name="Brambilla E.M."/>
            <person name="Rohde M."/>
            <person name="Abt B."/>
            <person name="Verbarg S."/>
            <person name="Goker M."/>
            <person name="Bristow J."/>
            <person name="Eisen J.A."/>
            <person name="Markowitz V."/>
            <person name="Hugenholtz P."/>
            <person name="Kyrpides N.C."/>
            <person name="Klenk H.P."/>
            <person name="Woyke T."/>
        </authorList>
    </citation>
    <scope>NUCLEOTIDE SEQUENCE [LARGE SCALE GENOMIC DNA]</scope>
    <source>
        <strain evidence="2">ATCC 35100 / DSM 5205 / JP2</strain>
    </source>
</reference>
<evidence type="ECO:0000313" key="2">
    <source>
        <dbReference type="Proteomes" id="UP000005317"/>
    </source>
</evidence>
<sequence>MSATIKTAISIQQDLFDTINRLAEELHVSRSRLFVMAMEDFIEKNKNRKLLAQINAALCEDAPDAEEAQIQKMMQKKQARNLETEAW</sequence>
<dbReference type="AlphaFoldDB" id="A0A656HJC7"/>
<dbReference type="RefSeq" id="WP_002709245.1">
    <property type="nucleotide sequence ID" value="NZ_JH651384.1"/>
</dbReference>
<accession>A0A656HJC7</accession>
<dbReference type="GO" id="GO:0006355">
    <property type="term" value="P:regulation of DNA-templated transcription"/>
    <property type="evidence" value="ECO:0007669"/>
    <property type="project" value="InterPro"/>
</dbReference>
<name>A0A656HJC7_THINJ</name>
<evidence type="ECO:0000313" key="1">
    <source>
        <dbReference type="EMBL" id="EIJ35339.1"/>
    </source>
</evidence>
<dbReference type="Gene3D" id="1.10.1220.10">
    <property type="entry name" value="Met repressor-like"/>
    <property type="match status" value="1"/>
</dbReference>
<gene>
    <name evidence="1" type="ORF">Thini_2802</name>
</gene>
<dbReference type="InterPro" id="IPR010985">
    <property type="entry name" value="Ribbon_hlx_hlx"/>
</dbReference>
<organism evidence="1 2">
    <name type="scientific">Thiothrix nivea (strain ATCC 35100 / DSM 5205 / JP2)</name>
    <dbReference type="NCBI Taxonomy" id="870187"/>
    <lineage>
        <taxon>Bacteria</taxon>
        <taxon>Pseudomonadati</taxon>
        <taxon>Pseudomonadota</taxon>
        <taxon>Gammaproteobacteria</taxon>
        <taxon>Thiotrichales</taxon>
        <taxon>Thiotrichaceae</taxon>
        <taxon>Thiothrix</taxon>
    </lineage>
</organism>
<protein>
    <recommendedName>
        <fullName evidence="3">CopG family transcriptional regulator</fullName>
    </recommendedName>
</protein>
<evidence type="ECO:0008006" key="3">
    <source>
        <dbReference type="Google" id="ProtNLM"/>
    </source>
</evidence>
<dbReference type="SUPFAM" id="SSF47598">
    <property type="entry name" value="Ribbon-helix-helix"/>
    <property type="match status" value="1"/>
</dbReference>
<proteinExistence type="predicted"/>
<keyword evidence="2" id="KW-1185">Reference proteome</keyword>
<dbReference type="OrthoDB" id="5421722at2"/>
<dbReference type="InterPro" id="IPR013321">
    <property type="entry name" value="Arc_rbn_hlx_hlx"/>
</dbReference>
<dbReference type="EMBL" id="JH651384">
    <property type="protein sequence ID" value="EIJ35339.1"/>
    <property type="molecule type" value="Genomic_DNA"/>
</dbReference>